<evidence type="ECO:0000313" key="3">
    <source>
        <dbReference type="Proteomes" id="UP000326924"/>
    </source>
</evidence>
<proteinExistence type="predicted"/>
<gene>
    <name evidence="2" type="ORF">FN846DRAFT_906841</name>
</gene>
<dbReference type="InParanoid" id="A0A5J5EXD5"/>
<accession>A0A5J5EXD5</accession>
<comment type="caution">
    <text evidence="2">The sequence shown here is derived from an EMBL/GenBank/DDBJ whole genome shotgun (WGS) entry which is preliminary data.</text>
</comment>
<dbReference type="Proteomes" id="UP000326924">
    <property type="component" value="Unassembled WGS sequence"/>
</dbReference>
<protein>
    <submittedName>
        <fullName evidence="2">Uncharacterized protein</fullName>
    </submittedName>
</protein>
<sequence length="510" mass="55510">MAHESSDGQTPVFDLAGAEPEELGRQKRQRKDKLPEFDLTTDSDDGKFGLEPNLFLESSTPIVESPLPGTPAEQETESPLPGTPAEQDTESPPATWHSFASAVTGQTGNTFTDGEPSETALDVEKLARTTTRTITRRSYASRQPFYIPRFNSVLSVRPHYFLVDENFKIIPPDHQRALTKLSMIPGVQPERKPAKAVYRLNIAFTPKDSNRGTRGMCIQGTAIHLGNSVFITCAHTLKWPSPVEGDNVQRWSTPNPRDYTSKITLASGSGNLTSKLNKVLTHTLNAKILAFARPVSELLSDTQKTSLLPYNFDVPVDLDAALLTATESLWKRKLITRPNLLPAHPPTTSSVPTFVVTVIAVNAADFKDSVYDTSQNTEQEVAAAVNRLLPDEISFAAKNGAACFSPVPGILDHTTVAPESGWLIKHKVAGVCGSSGGALLDCNNNLVGIEVGSEEVDGKVTPNCCNYGITWRGRLAEFAMDYIIPNLNTKGSRETRAAWEELLGLASKDE</sequence>
<dbReference type="EMBL" id="VXIS01000085">
    <property type="protein sequence ID" value="KAA8906804.1"/>
    <property type="molecule type" value="Genomic_DNA"/>
</dbReference>
<organism evidence="2 3">
    <name type="scientific">Sphaerosporella brunnea</name>
    <dbReference type="NCBI Taxonomy" id="1250544"/>
    <lineage>
        <taxon>Eukaryota</taxon>
        <taxon>Fungi</taxon>
        <taxon>Dikarya</taxon>
        <taxon>Ascomycota</taxon>
        <taxon>Pezizomycotina</taxon>
        <taxon>Pezizomycetes</taxon>
        <taxon>Pezizales</taxon>
        <taxon>Pyronemataceae</taxon>
        <taxon>Sphaerosporella</taxon>
    </lineage>
</organism>
<keyword evidence="3" id="KW-1185">Reference proteome</keyword>
<dbReference type="SUPFAM" id="SSF50494">
    <property type="entry name" value="Trypsin-like serine proteases"/>
    <property type="match status" value="1"/>
</dbReference>
<name>A0A5J5EXD5_9PEZI</name>
<dbReference type="InterPro" id="IPR009003">
    <property type="entry name" value="Peptidase_S1_PA"/>
</dbReference>
<feature type="region of interest" description="Disordered" evidence="1">
    <location>
        <begin position="1"/>
        <end position="95"/>
    </location>
</feature>
<evidence type="ECO:0000313" key="2">
    <source>
        <dbReference type="EMBL" id="KAA8906804.1"/>
    </source>
</evidence>
<dbReference type="AlphaFoldDB" id="A0A5J5EXD5"/>
<reference evidence="2 3" key="1">
    <citation type="submission" date="2019-09" db="EMBL/GenBank/DDBJ databases">
        <title>Draft genome of the ectomycorrhizal ascomycete Sphaerosporella brunnea.</title>
        <authorList>
            <consortium name="DOE Joint Genome Institute"/>
            <person name="Benucci G.M."/>
            <person name="Marozzi G."/>
            <person name="Antonielli L."/>
            <person name="Sanchez S."/>
            <person name="Marco P."/>
            <person name="Wang X."/>
            <person name="Falini L.B."/>
            <person name="Barry K."/>
            <person name="Haridas S."/>
            <person name="Lipzen A."/>
            <person name="Labutti K."/>
            <person name="Grigoriev I.V."/>
            <person name="Murat C."/>
            <person name="Martin F."/>
            <person name="Albertini E."/>
            <person name="Donnini D."/>
            <person name="Bonito G."/>
        </authorList>
    </citation>
    <scope>NUCLEOTIDE SEQUENCE [LARGE SCALE GENOMIC DNA]</scope>
    <source>
        <strain evidence="2 3">Sb_GMNB300</strain>
    </source>
</reference>
<evidence type="ECO:0000256" key="1">
    <source>
        <dbReference type="SAM" id="MobiDB-lite"/>
    </source>
</evidence>